<comment type="caution">
    <text evidence="4">The sequence shown here is derived from an EMBL/GenBank/DDBJ whole genome shotgun (WGS) entry which is preliminary data.</text>
</comment>
<dbReference type="Pfam" id="PF16884">
    <property type="entry name" value="ADH_N_2"/>
    <property type="match status" value="1"/>
</dbReference>
<evidence type="ECO:0000313" key="5">
    <source>
        <dbReference type="Proteomes" id="UP001161064"/>
    </source>
</evidence>
<evidence type="ECO:0000313" key="4">
    <source>
        <dbReference type="EMBL" id="GIU65848.1"/>
    </source>
</evidence>
<dbReference type="Pfam" id="PF00107">
    <property type="entry name" value="ADH_zinc_N"/>
    <property type="match status" value="1"/>
</dbReference>
<dbReference type="PANTHER" id="PTHR43205:SF7">
    <property type="entry name" value="PROSTAGLANDIN REDUCTASE 1"/>
    <property type="match status" value="1"/>
</dbReference>
<dbReference type="Gene3D" id="3.90.180.10">
    <property type="entry name" value="Medium-chain alcohol dehydrogenases, catalytic domain"/>
    <property type="match status" value="1"/>
</dbReference>
<dbReference type="InterPro" id="IPR036291">
    <property type="entry name" value="NAD(P)-bd_dom_sf"/>
</dbReference>
<organism evidence="4 5">
    <name type="scientific">Candidatus Phycosocius spiralis</name>
    <dbReference type="NCBI Taxonomy" id="2815099"/>
    <lineage>
        <taxon>Bacteria</taxon>
        <taxon>Pseudomonadati</taxon>
        <taxon>Pseudomonadota</taxon>
        <taxon>Alphaproteobacteria</taxon>
        <taxon>Caulobacterales</taxon>
        <taxon>Caulobacterales incertae sedis</taxon>
        <taxon>Candidatus Phycosocius</taxon>
    </lineage>
</organism>
<name>A0ABQ4PS43_9PROT</name>
<dbReference type="CDD" id="cd05288">
    <property type="entry name" value="PGDH"/>
    <property type="match status" value="1"/>
</dbReference>
<dbReference type="PANTHER" id="PTHR43205">
    <property type="entry name" value="PROSTAGLANDIN REDUCTASE"/>
    <property type="match status" value="1"/>
</dbReference>
<dbReference type="InterPro" id="IPR011032">
    <property type="entry name" value="GroES-like_sf"/>
</dbReference>
<reference evidence="4" key="1">
    <citation type="submission" date="2021-05" db="EMBL/GenBank/DDBJ databases">
        <authorList>
            <person name="Tanabe Y."/>
        </authorList>
    </citation>
    <scope>NUCLEOTIDE SEQUENCE</scope>
    <source>
        <strain evidence="4">BOTRYCO-1</strain>
    </source>
</reference>
<accession>A0ABQ4PS43</accession>
<dbReference type="InterPro" id="IPR041694">
    <property type="entry name" value="ADH_N_2"/>
</dbReference>
<dbReference type="InterPro" id="IPR045010">
    <property type="entry name" value="MDR_fam"/>
</dbReference>
<dbReference type="SUPFAM" id="SSF51735">
    <property type="entry name" value="NAD(P)-binding Rossmann-fold domains"/>
    <property type="match status" value="1"/>
</dbReference>
<keyword evidence="5" id="KW-1185">Reference proteome</keyword>
<feature type="domain" description="Enoyl reductase (ER)" evidence="3">
    <location>
        <begin position="19"/>
        <end position="332"/>
    </location>
</feature>
<proteinExistence type="predicted"/>
<dbReference type="InterPro" id="IPR013149">
    <property type="entry name" value="ADH-like_C"/>
</dbReference>
<dbReference type="SMART" id="SM00829">
    <property type="entry name" value="PKS_ER"/>
    <property type="match status" value="1"/>
</dbReference>
<dbReference type="RefSeq" id="WP_284358314.1">
    <property type="nucleotide sequence ID" value="NZ_BPFZ01000001.1"/>
</dbReference>
<sequence>MSQLTSREIRLISRPDGEPTPQNFELAHVTYDDPSPGMVQVRNYWMSVDPYMRGRMYDRPSYVPPFGLGETLQGHAIGEVIASGDTDFAVGDIVTHMLGWREIAQGPKALFTKVDTHGIALQAFLGVMGMPGMTAYCGFLEICTPKAGETVFVSGAAGAVGSLVCQIAKLKGCNVVASCGSEAKAAWLKSVGVDEVINYKTAPNLLKAVQSCAHQGIDMYFDNVGGEHLEVALEVARVGARFAECGMISQYNATRPTSGPKNLINVIGKSLKIQGFIVSNFAHLHAQFVEEMGGWIKSGDIKWEETIMTGIDKAPAAFIGLFNGVNAGKMLVKLS</sequence>
<dbReference type="Proteomes" id="UP001161064">
    <property type="component" value="Unassembled WGS sequence"/>
</dbReference>
<dbReference type="SUPFAM" id="SSF50129">
    <property type="entry name" value="GroES-like"/>
    <property type="match status" value="1"/>
</dbReference>
<protein>
    <submittedName>
        <fullName evidence="4">NADP-dependent oxidoreductase</fullName>
    </submittedName>
</protein>
<feature type="compositionally biased region" description="Basic and acidic residues" evidence="2">
    <location>
        <begin position="7"/>
        <end position="17"/>
    </location>
</feature>
<keyword evidence="1" id="KW-0560">Oxidoreductase</keyword>
<evidence type="ECO:0000256" key="1">
    <source>
        <dbReference type="ARBA" id="ARBA00023002"/>
    </source>
</evidence>
<dbReference type="InterPro" id="IPR020843">
    <property type="entry name" value="ER"/>
</dbReference>
<gene>
    <name evidence="4" type="ORF">PsB1_0002</name>
</gene>
<dbReference type="Gene3D" id="3.40.50.720">
    <property type="entry name" value="NAD(P)-binding Rossmann-like Domain"/>
    <property type="match status" value="1"/>
</dbReference>
<feature type="region of interest" description="Disordered" evidence="2">
    <location>
        <begin position="1"/>
        <end position="20"/>
    </location>
</feature>
<reference evidence="4" key="2">
    <citation type="journal article" date="2023" name="ISME Commun">
        <title>Characterization of a bloom-associated alphaproteobacterial lineage, 'Candidatus Phycosocius': insights into freshwater algal-bacterial interactions.</title>
        <authorList>
            <person name="Tanabe Y."/>
            <person name="Yamaguchi H."/>
            <person name="Yoshida M."/>
            <person name="Kai A."/>
            <person name="Okazaki Y."/>
        </authorList>
    </citation>
    <scope>NUCLEOTIDE SEQUENCE</scope>
    <source>
        <strain evidence="4">BOTRYCO-1</strain>
    </source>
</reference>
<dbReference type="EMBL" id="BPFZ01000001">
    <property type="protein sequence ID" value="GIU65848.1"/>
    <property type="molecule type" value="Genomic_DNA"/>
</dbReference>
<evidence type="ECO:0000259" key="3">
    <source>
        <dbReference type="SMART" id="SM00829"/>
    </source>
</evidence>
<evidence type="ECO:0000256" key="2">
    <source>
        <dbReference type="SAM" id="MobiDB-lite"/>
    </source>
</evidence>